<keyword evidence="2" id="KW-1185">Reference proteome</keyword>
<organism evidence="1 2">
    <name type="scientific">Falsibacillus pallidus</name>
    <dbReference type="NCBI Taxonomy" id="493781"/>
    <lineage>
        <taxon>Bacteria</taxon>
        <taxon>Bacillati</taxon>
        <taxon>Bacillota</taxon>
        <taxon>Bacilli</taxon>
        <taxon>Bacillales</taxon>
        <taxon>Bacillaceae</taxon>
        <taxon>Falsibacillus</taxon>
    </lineage>
</organism>
<evidence type="ECO:0000313" key="2">
    <source>
        <dbReference type="Proteomes" id="UP000255326"/>
    </source>
</evidence>
<evidence type="ECO:0000313" key="1">
    <source>
        <dbReference type="EMBL" id="RDI41092.1"/>
    </source>
</evidence>
<gene>
    <name evidence="1" type="ORF">DFR59_11096</name>
</gene>
<dbReference type="AlphaFoldDB" id="A0A370GB88"/>
<sequence length="174" mass="19911">MNNMSKIVISILIMMVLWNGSSVVEGKDPISTEQPMSVEKAYELMGYTDFDNALKQYNKKGLILPSDIPFKVAYQYAKVDPDTSSINFEYLGENFSRNHLSIKVSPKSNPDYKNNHLMSSGEKAWMIEATRPEYPTIISFKKKDLFYTVMLHMGMKPLERSLAIQIAEELKDVQ</sequence>
<name>A0A370GB88_9BACI</name>
<reference evidence="1 2" key="1">
    <citation type="submission" date="2018-07" db="EMBL/GenBank/DDBJ databases">
        <title>Genomic Encyclopedia of Type Strains, Phase IV (KMG-IV): sequencing the most valuable type-strain genomes for metagenomic binning, comparative biology and taxonomic classification.</title>
        <authorList>
            <person name="Goeker M."/>
        </authorList>
    </citation>
    <scope>NUCLEOTIDE SEQUENCE [LARGE SCALE GENOMIC DNA]</scope>
    <source>
        <strain evidence="1 2">DSM 25281</strain>
    </source>
</reference>
<proteinExistence type="predicted"/>
<dbReference type="Proteomes" id="UP000255326">
    <property type="component" value="Unassembled WGS sequence"/>
</dbReference>
<comment type="caution">
    <text evidence="1">The sequence shown here is derived from an EMBL/GenBank/DDBJ whole genome shotgun (WGS) entry which is preliminary data.</text>
</comment>
<protein>
    <submittedName>
        <fullName evidence="1">Uncharacterized protein</fullName>
    </submittedName>
</protein>
<accession>A0A370GB88</accession>
<dbReference type="EMBL" id="QQAY01000010">
    <property type="protein sequence ID" value="RDI41092.1"/>
    <property type="molecule type" value="Genomic_DNA"/>
</dbReference>